<keyword evidence="2" id="KW-1185">Reference proteome</keyword>
<name>A0ABT0UXD9_9ACTN</name>
<dbReference type="RefSeq" id="WP_250923430.1">
    <property type="nucleotide sequence ID" value="NZ_JAMQAW010000057.1"/>
</dbReference>
<dbReference type="Proteomes" id="UP001431429">
    <property type="component" value="Unassembled WGS sequence"/>
</dbReference>
<organism evidence="1 2">
    <name type="scientific">Streptomyces albipurpureus</name>
    <dbReference type="NCBI Taxonomy" id="2897419"/>
    <lineage>
        <taxon>Bacteria</taxon>
        <taxon>Bacillati</taxon>
        <taxon>Actinomycetota</taxon>
        <taxon>Actinomycetes</taxon>
        <taxon>Kitasatosporales</taxon>
        <taxon>Streptomycetaceae</taxon>
        <taxon>Streptomyces</taxon>
    </lineage>
</organism>
<dbReference type="EMBL" id="JAMQAW010000057">
    <property type="protein sequence ID" value="MCM2393121.1"/>
    <property type="molecule type" value="Genomic_DNA"/>
</dbReference>
<comment type="caution">
    <text evidence="1">The sequence shown here is derived from an EMBL/GenBank/DDBJ whole genome shotgun (WGS) entry which is preliminary data.</text>
</comment>
<accession>A0ABT0UXD9</accession>
<protein>
    <submittedName>
        <fullName evidence="1">Uncharacterized protein</fullName>
    </submittedName>
</protein>
<reference evidence="1" key="1">
    <citation type="submission" date="2022-06" db="EMBL/GenBank/DDBJ databases">
        <title>Genome public.</title>
        <authorList>
            <person name="Sun Q."/>
        </authorList>
    </citation>
    <scope>NUCLEOTIDE SEQUENCE</scope>
    <source>
        <strain evidence="1">CWNU-1</strain>
    </source>
</reference>
<proteinExistence type="predicted"/>
<gene>
    <name evidence="1" type="ORF">NBG84_33420</name>
</gene>
<evidence type="ECO:0000313" key="2">
    <source>
        <dbReference type="Proteomes" id="UP001431429"/>
    </source>
</evidence>
<sequence>MELATVAATESGLVHDASINAFMATCGDQMHRLMEIIQEIGEFHPETMSIVDELGWHREHEVQAITLLLWSGSIEPYSERISERDSVRRMLCMGSDLQLTNFLHALVGAAESLDLPGTPKAGLVVEALQISSELLQGVREMAAAEVFRMWRVAFLPHVLPPSSRTPETIRAGFRDYAHALEARLIAPGNSVSDFR</sequence>
<evidence type="ECO:0000313" key="1">
    <source>
        <dbReference type="EMBL" id="MCM2393121.1"/>
    </source>
</evidence>